<comment type="subcellular location">
    <subcellularLocation>
        <location evidence="1">Cell membrane</location>
        <topology evidence="1">Multi-pass membrane protein</topology>
    </subcellularLocation>
</comment>
<proteinExistence type="inferred from homology"/>
<evidence type="ECO:0000256" key="2">
    <source>
        <dbReference type="ARBA" id="ARBA00009819"/>
    </source>
</evidence>
<name>A0ABV9GIY7_9BACL</name>
<dbReference type="Proteomes" id="UP001596022">
    <property type="component" value="Unassembled WGS sequence"/>
</dbReference>
<reference evidence="14" key="1">
    <citation type="journal article" date="2019" name="Int. J. Syst. Evol. Microbiol.">
        <title>The Global Catalogue of Microorganisms (GCM) 10K type strain sequencing project: providing services to taxonomists for standard genome sequencing and annotation.</title>
        <authorList>
            <consortium name="The Broad Institute Genomics Platform"/>
            <consortium name="The Broad Institute Genome Sequencing Center for Infectious Disease"/>
            <person name="Wu L."/>
            <person name="Ma J."/>
        </authorList>
    </citation>
    <scope>NUCLEOTIDE SEQUENCE [LARGE SCALE GENOMIC DNA]</scope>
    <source>
        <strain evidence="14">CGMCC 1.16306</strain>
    </source>
</reference>
<evidence type="ECO:0000256" key="11">
    <source>
        <dbReference type="ARBA" id="ARBA00023136"/>
    </source>
</evidence>
<dbReference type="PANTHER" id="PTHR30365">
    <property type="entry name" value="CYTOCHROME D UBIQUINOL OXIDASE"/>
    <property type="match status" value="1"/>
</dbReference>
<evidence type="ECO:0000256" key="10">
    <source>
        <dbReference type="ARBA" id="ARBA00023004"/>
    </source>
</evidence>
<evidence type="ECO:0000256" key="8">
    <source>
        <dbReference type="ARBA" id="ARBA00022982"/>
    </source>
</evidence>
<keyword evidence="3 12" id="KW-0813">Transport</keyword>
<evidence type="ECO:0000256" key="9">
    <source>
        <dbReference type="ARBA" id="ARBA00022989"/>
    </source>
</evidence>
<evidence type="ECO:0000256" key="7">
    <source>
        <dbReference type="ARBA" id="ARBA00022723"/>
    </source>
</evidence>
<dbReference type="PANTHER" id="PTHR30365:SF14">
    <property type="entry name" value="CYTOCHROME BD MENAQUINOL OXIDASE SUBUNIT I-RELATED"/>
    <property type="match status" value="1"/>
</dbReference>
<keyword evidence="14" id="KW-1185">Reference proteome</keyword>
<evidence type="ECO:0000256" key="1">
    <source>
        <dbReference type="ARBA" id="ARBA00004651"/>
    </source>
</evidence>
<organism evidence="13 14">
    <name type="scientific">Camelliibacillus cellulosilyticus</name>
    <dbReference type="NCBI Taxonomy" id="2174486"/>
    <lineage>
        <taxon>Bacteria</taxon>
        <taxon>Bacillati</taxon>
        <taxon>Bacillota</taxon>
        <taxon>Bacilli</taxon>
        <taxon>Bacillales</taxon>
        <taxon>Sporolactobacillaceae</taxon>
        <taxon>Camelliibacillus</taxon>
    </lineage>
</organism>
<dbReference type="EMBL" id="JBHSFW010000001">
    <property type="protein sequence ID" value="MFC4617190.1"/>
    <property type="molecule type" value="Genomic_DNA"/>
</dbReference>
<gene>
    <name evidence="13" type="ORF">ACFO4N_00445</name>
</gene>
<feature type="transmembrane region" description="Helical" evidence="12">
    <location>
        <begin position="404"/>
        <end position="424"/>
    </location>
</feature>
<keyword evidence="11 12" id="KW-0472">Membrane</keyword>
<keyword evidence="8 12" id="KW-0249">Electron transport</keyword>
<evidence type="ECO:0000313" key="13">
    <source>
        <dbReference type="EMBL" id="MFC4617190.1"/>
    </source>
</evidence>
<dbReference type="PIRSF" id="PIRSF006446">
    <property type="entry name" value="Cyt_quinol_oxidase_1"/>
    <property type="match status" value="1"/>
</dbReference>
<comment type="caution">
    <text evidence="13">The sequence shown here is derived from an EMBL/GenBank/DDBJ whole genome shotgun (WGS) entry which is preliminary data.</text>
</comment>
<keyword evidence="4 12" id="KW-1003">Cell membrane</keyword>
<feature type="transmembrane region" description="Helical" evidence="12">
    <location>
        <begin position="353"/>
        <end position="375"/>
    </location>
</feature>
<evidence type="ECO:0000256" key="4">
    <source>
        <dbReference type="ARBA" id="ARBA00022475"/>
    </source>
</evidence>
<keyword evidence="9 12" id="KW-1133">Transmembrane helix</keyword>
<comment type="similarity">
    <text evidence="2 12">Belongs to the cytochrome ubiquinol oxidase subunit 1 family.</text>
</comment>
<accession>A0ABV9GIY7</accession>
<feature type="transmembrane region" description="Helical" evidence="12">
    <location>
        <begin position="217"/>
        <end position="236"/>
    </location>
</feature>
<keyword evidence="7 12" id="KW-0479">Metal-binding</keyword>
<evidence type="ECO:0000256" key="5">
    <source>
        <dbReference type="ARBA" id="ARBA00022617"/>
    </source>
</evidence>
<feature type="transmembrane region" description="Helical" evidence="12">
    <location>
        <begin position="16"/>
        <end position="39"/>
    </location>
</feature>
<evidence type="ECO:0000256" key="6">
    <source>
        <dbReference type="ARBA" id="ARBA00022692"/>
    </source>
</evidence>
<feature type="transmembrane region" description="Helical" evidence="12">
    <location>
        <begin position="315"/>
        <end position="341"/>
    </location>
</feature>
<protein>
    <submittedName>
        <fullName evidence="13">Cytochrome ubiquinol oxidase subunit I</fullName>
    </submittedName>
</protein>
<sequence length="445" mass="49550">MLDAVNLARALTSMTLGFHIIFATMGVGVPLMISLAEWVGIKRRDAHYLLLARRWTRGFVVSVAVGVVTGTCIGLQLSLLWPSFMRIAGQVISLPLFMETFAFFFEAIFLGIYLYTWDRFKKPIYHWLISLPVILGSIGSAFFISAVNAFMSAPRGFVLKNDRLVDIEPLVAMFNPATPTKAAHVIVSAILTSAFVLAAITAFAILKRGHHVYYRKALKLTMVAAFIFAVATVIVGDFSGKFLASYEPEKLAAGEWHFKTTAGADLKVFGVLTDQQDIKGALTIPFGLSLLAFDDPNAVVKGLDQYPKDLTPPLVIHYLFDGMVTIGLYLAAVAFVFVLFMRSKRFDLYRKKWYLWLVFLGGPLSLLAIELGWIFTEVGRQPWILYGVMKTSQGATTSPEVGPMFVLFFCLYAFLGVLFTFVMIKIFKDRPLEADLENSGTFTRD</sequence>
<feature type="transmembrane region" description="Helical" evidence="12">
    <location>
        <begin position="87"/>
        <end position="115"/>
    </location>
</feature>
<feature type="transmembrane region" description="Helical" evidence="12">
    <location>
        <begin position="127"/>
        <end position="151"/>
    </location>
</feature>
<dbReference type="InterPro" id="IPR002585">
    <property type="entry name" value="Cyt-d_ubiquinol_oxidase_su_1"/>
</dbReference>
<keyword evidence="5 12" id="KW-0349">Heme</keyword>
<keyword evidence="10 12" id="KW-0408">Iron</keyword>
<evidence type="ECO:0000256" key="12">
    <source>
        <dbReference type="PIRNR" id="PIRNR006446"/>
    </source>
</evidence>
<evidence type="ECO:0000313" key="14">
    <source>
        <dbReference type="Proteomes" id="UP001596022"/>
    </source>
</evidence>
<dbReference type="Pfam" id="PF01654">
    <property type="entry name" value="Cyt_bd_oxida_I"/>
    <property type="match status" value="1"/>
</dbReference>
<dbReference type="RefSeq" id="WP_376845489.1">
    <property type="nucleotide sequence ID" value="NZ_JBHSFW010000001.1"/>
</dbReference>
<feature type="transmembrane region" description="Helical" evidence="12">
    <location>
        <begin position="182"/>
        <end position="205"/>
    </location>
</feature>
<keyword evidence="6 12" id="KW-0812">Transmembrane</keyword>
<feature type="transmembrane region" description="Helical" evidence="12">
    <location>
        <begin position="59"/>
        <end position="81"/>
    </location>
</feature>
<evidence type="ECO:0000256" key="3">
    <source>
        <dbReference type="ARBA" id="ARBA00022448"/>
    </source>
</evidence>